<evidence type="ECO:0000313" key="3">
    <source>
        <dbReference type="Proteomes" id="UP001291623"/>
    </source>
</evidence>
<dbReference type="InterPro" id="IPR007942">
    <property type="entry name" value="PLipase-like"/>
</dbReference>
<dbReference type="PANTHER" id="PTHR35358">
    <property type="entry name" value="OS06G0711100 PROTEIN"/>
    <property type="match status" value="1"/>
</dbReference>
<accession>A0AAE1SFK0</accession>
<sequence length="188" mass="21603">MVHVHGYKVKVSSAPIVDAIFAKYGDITVNCHFKSPTVRASLLDVVCDVVRRLKTSDFNSSSIKEMKSVVSDVANAKLDVTWLKQYLDEIFKEEDMEEKFSYLMALSETTKLVSKATKKDLVEWNREILAAEKQLKKAERRMQEAQSRAGEAKRSVNVFDVLVKKVQQDIKEVEDQARYWLSRLNELL</sequence>
<name>A0AAE1SFK0_9SOLA</name>
<dbReference type="PANTHER" id="PTHR35358:SF18">
    <property type="entry name" value="PHOSPHOLIPASE-LIKE PROTEIN-RELATED"/>
    <property type="match status" value="1"/>
</dbReference>
<protein>
    <submittedName>
        <fullName evidence="2">Uncharacterized protein</fullName>
    </submittedName>
</protein>
<proteinExistence type="predicted"/>
<keyword evidence="3" id="KW-1185">Reference proteome</keyword>
<dbReference type="Pfam" id="PF05278">
    <property type="entry name" value="PEARLI-4"/>
    <property type="match status" value="1"/>
</dbReference>
<keyword evidence="1" id="KW-0175">Coiled coil</keyword>
<gene>
    <name evidence="2" type="ORF">RND71_009508</name>
</gene>
<evidence type="ECO:0000256" key="1">
    <source>
        <dbReference type="SAM" id="Coils"/>
    </source>
</evidence>
<dbReference type="Proteomes" id="UP001291623">
    <property type="component" value="Unassembled WGS sequence"/>
</dbReference>
<dbReference type="AlphaFoldDB" id="A0AAE1SFK0"/>
<comment type="caution">
    <text evidence="2">The sequence shown here is derived from an EMBL/GenBank/DDBJ whole genome shotgun (WGS) entry which is preliminary data.</text>
</comment>
<reference evidence="2" key="1">
    <citation type="submission" date="2023-12" db="EMBL/GenBank/DDBJ databases">
        <title>Genome assembly of Anisodus tanguticus.</title>
        <authorList>
            <person name="Wang Y.-J."/>
        </authorList>
    </citation>
    <scope>NUCLEOTIDE SEQUENCE</scope>
    <source>
        <strain evidence="2">KB-2021</strain>
        <tissue evidence="2">Leaf</tissue>
    </source>
</reference>
<feature type="coiled-coil region" evidence="1">
    <location>
        <begin position="114"/>
        <end position="155"/>
    </location>
</feature>
<evidence type="ECO:0000313" key="2">
    <source>
        <dbReference type="EMBL" id="KAK4370033.1"/>
    </source>
</evidence>
<dbReference type="EMBL" id="JAVYJV010000005">
    <property type="protein sequence ID" value="KAK4370033.1"/>
    <property type="molecule type" value="Genomic_DNA"/>
</dbReference>
<organism evidence="2 3">
    <name type="scientific">Anisodus tanguticus</name>
    <dbReference type="NCBI Taxonomy" id="243964"/>
    <lineage>
        <taxon>Eukaryota</taxon>
        <taxon>Viridiplantae</taxon>
        <taxon>Streptophyta</taxon>
        <taxon>Embryophyta</taxon>
        <taxon>Tracheophyta</taxon>
        <taxon>Spermatophyta</taxon>
        <taxon>Magnoliopsida</taxon>
        <taxon>eudicotyledons</taxon>
        <taxon>Gunneridae</taxon>
        <taxon>Pentapetalae</taxon>
        <taxon>asterids</taxon>
        <taxon>lamiids</taxon>
        <taxon>Solanales</taxon>
        <taxon>Solanaceae</taxon>
        <taxon>Solanoideae</taxon>
        <taxon>Hyoscyameae</taxon>
        <taxon>Anisodus</taxon>
    </lineage>
</organism>